<organism evidence="2 3">
    <name type="scientific">Stentor coeruleus</name>
    <dbReference type="NCBI Taxonomy" id="5963"/>
    <lineage>
        <taxon>Eukaryota</taxon>
        <taxon>Sar</taxon>
        <taxon>Alveolata</taxon>
        <taxon>Ciliophora</taxon>
        <taxon>Postciliodesmatophora</taxon>
        <taxon>Heterotrichea</taxon>
        <taxon>Heterotrichida</taxon>
        <taxon>Stentoridae</taxon>
        <taxon>Stentor</taxon>
    </lineage>
</organism>
<comment type="caution">
    <text evidence="2">The sequence shown here is derived from an EMBL/GenBank/DDBJ whole genome shotgun (WGS) entry which is preliminary data.</text>
</comment>
<accession>A0A1R2CDV7</accession>
<name>A0A1R2CDV7_9CILI</name>
<feature type="coiled-coil region" evidence="1">
    <location>
        <begin position="15"/>
        <end position="231"/>
    </location>
</feature>
<evidence type="ECO:0000313" key="3">
    <source>
        <dbReference type="Proteomes" id="UP000187209"/>
    </source>
</evidence>
<protein>
    <submittedName>
        <fullName evidence="2">Uncharacterized protein</fullName>
    </submittedName>
</protein>
<evidence type="ECO:0000313" key="2">
    <source>
        <dbReference type="EMBL" id="OMJ87150.1"/>
    </source>
</evidence>
<sequence>MSTLRKNEINLFSGLVLKSKELEMLKAQYKSLSQRKIGRSASQDTTLNDFTIKILQKKSEIYQRDLKEISMKVSKTPFEEDKLENQVKEFEKKLAFLEKENHRLCLSSSKPFLPKINPPNIKAEVEDSLRQIKQLKTSIKDIENQLEQNPKESQKLQNRFEELQKNHNNLQEEIGDYVKKSPNKKYLKLQRKLEAVTNSWKNNVVKYEQRIEELNIEADELKNEFMHLNAASFKKAQQQRLLKMSYDEINLKKDDGKLSVRPDVDHPGVSFMYKPSVKTLYNI</sequence>
<proteinExistence type="predicted"/>
<dbReference type="EMBL" id="MPUH01000184">
    <property type="protein sequence ID" value="OMJ87150.1"/>
    <property type="molecule type" value="Genomic_DNA"/>
</dbReference>
<dbReference type="Proteomes" id="UP000187209">
    <property type="component" value="Unassembled WGS sequence"/>
</dbReference>
<dbReference type="AlphaFoldDB" id="A0A1R2CDV7"/>
<dbReference type="Gene3D" id="1.10.287.1490">
    <property type="match status" value="1"/>
</dbReference>
<gene>
    <name evidence="2" type="ORF">SteCoe_11149</name>
</gene>
<evidence type="ECO:0000256" key="1">
    <source>
        <dbReference type="SAM" id="Coils"/>
    </source>
</evidence>
<keyword evidence="3" id="KW-1185">Reference proteome</keyword>
<keyword evidence="1" id="KW-0175">Coiled coil</keyword>
<reference evidence="2 3" key="1">
    <citation type="submission" date="2016-11" db="EMBL/GenBank/DDBJ databases">
        <title>The macronuclear genome of Stentor coeruleus: a giant cell with tiny introns.</title>
        <authorList>
            <person name="Slabodnick M."/>
            <person name="Ruby J.G."/>
            <person name="Reiff S.B."/>
            <person name="Swart E.C."/>
            <person name="Gosai S."/>
            <person name="Prabakaran S."/>
            <person name="Witkowska E."/>
            <person name="Larue G.E."/>
            <person name="Fisher S."/>
            <person name="Freeman R.M."/>
            <person name="Gunawardena J."/>
            <person name="Chu W."/>
            <person name="Stover N.A."/>
            <person name="Gregory B.D."/>
            <person name="Nowacki M."/>
            <person name="Derisi J."/>
            <person name="Roy S.W."/>
            <person name="Marshall W.F."/>
            <person name="Sood P."/>
        </authorList>
    </citation>
    <scope>NUCLEOTIDE SEQUENCE [LARGE SCALE GENOMIC DNA]</scope>
    <source>
        <strain evidence="2">WM001</strain>
    </source>
</reference>